<comment type="caution">
    <text evidence="1">The sequence shown here is derived from an EMBL/GenBank/DDBJ whole genome shotgun (WGS) entry which is preliminary data.</text>
</comment>
<reference evidence="1 2" key="1">
    <citation type="submission" date="2020-04" db="EMBL/GenBank/DDBJ databases">
        <title>Molecular characterization of pseudomonads from Agaricus bisporus reveal novel blotch 2 pathogens in Western Europe.</title>
        <authorList>
            <person name="Taparia T."/>
            <person name="Krijger M."/>
            <person name="Haynes E."/>
            <person name="Elpinstone J.G."/>
            <person name="Noble R."/>
            <person name="Van Der Wolf J."/>
        </authorList>
    </citation>
    <scope>NUCLEOTIDE SEQUENCE [LARGE SCALE GENOMIC DNA]</scope>
    <source>
        <strain evidence="1 2">F1001</strain>
    </source>
</reference>
<protein>
    <submittedName>
        <fullName evidence="1">Uncharacterized protein</fullName>
    </submittedName>
</protein>
<dbReference type="EMBL" id="JACAPU010000011">
    <property type="protein sequence ID" value="NWB46624.1"/>
    <property type="molecule type" value="Genomic_DNA"/>
</dbReference>
<dbReference type="Proteomes" id="UP000582981">
    <property type="component" value="Unassembled WGS sequence"/>
</dbReference>
<organism evidence="1 2">
    <name type="scientific">Pseudomonas gingeri</name>
    <dbReference type="NCBI Taxonomy" id="117681"/>
    <lineage>
        <taxon>Bacteria</taxon>
        <taxon>Pseudomonadati</taxon>
        <taxon>Pseudomonadota</taxon>
        <taxon>Gammaproteobacteria</taxon>
        <taxon>Pseudomonadales</taxon>
        <taxon>Pseudomonadaceae</taxon>
        <taxon>Pseudomonas</taxon>
    </lineage>
</organism>
<dbReference type="RefSeq" id="WP_177143882.1">
    <property type="nucleotide sequence ID" value="NZ_JACAPU010000011.1"/>
</dbReference>
<dbReference type="AlphaFoldDB" id="A0A7Y7WC24"/>
<name>A0A7Y7WC24_9PSED</name>
<accession>A0A7Y7WC24</accession>
<proteinExistence type="predicted"/>
<evidence type="ECO:0000313" key="1">
    <source>
        <dbReference type="EMBL" id="NWB46624.1"/>
    </source>
</evidence>
<gene>
    <name evidence="1" type="ORF">HX829_08965</name>
</gene>
<evidence type="ECO:0000313" key="2">
    <source>
        <dbReference type="Proteomes" id="UP000582981"/>
    </source>
</evidence>
<sequence>MGKIFLVCERCSERLENFKEGSTQGVRCIGCGWSVVTTHISGAKVDETKYEVSCRGDYRNETHVRVVSELMGCNFLKSRKTLQNGLFLVYFGQAVEVLRVRNILFSRGLDCTVKPDLNWDLSQDDGELI</sequence>